<name>A0A1B7NUP1_9EURO</name>
<accession>A0A1B7NUP1</accession>
<gene>
    <name evidence="1" type="ORF">ACJ72_05174</name>
</gene>
<comment type="caution">
    <text evidence="1">The sequence shown here is derived from an EMBL/GenBank/DDBJ whole genome shotgun (WGS) entry which is preliminary data.</text>
</comment>
<reference evidence="1 2" key="1">
    <citation type="submission" date="2015-07" db="EMBL/GenBank/DDBJ databases">
        <title>Emmonsia species relationships and genome sequence.</title>
        <authorList>
            <person name="Cuomo C.A."/>
            <person name="Schwartz I.S."/>
            <person name="Kenyon C."/>
            <person name="de Hoog G.S."/>
            <person name="Govender N.P."/>
            <person name="Botha A."/>
            <person name="Moreno L."/>
            <person name="de Vries M."/>
            <person name="Munoz J.F."/>
            <person name="Stielow J.B."/>
        </authorList>
    </citation>
    <scope>NUCLEOTIDE SEQUENCE [LARGE SCALE GENOMIC DNA]</scope>
    <source>
        <strain evidence="1 2">CBS 136260</strain>
    </source>
</reference>
<dbReference type="EMBL" id="LGUA01000688">
    <property type="protein sequence ID" value="OAX80496.1"/>
    <property type="molecule type" value="Genomic_DNA"/>
</dbReference>
<dbReference type="STRING" id="1658172.A0A1B7NUP1"/>
<proteinExistence type="predicted"/>
<protein>
    <submittedName>
        <fullName evidence="1">Uncharacterized protein</fullName>
    </submittedName>
</protein>
<evidence type="ECO:0000313" key="2">
    <source>
        <dbReference type="Proteomes" id="UP000091918"/>
    </source>
</evidence>
<dbReference type="OrthoDB" id="10066232at2759"/>
<keyword evidence="2" id="KW-1185">Reference proteome</keyword>
<organism evidence="1 2">
    <name type="scientific">Emergomyces africanus</name>
    <dbReference type="NCBI Taxonomy" id="1955775"/>
    <lineage>
        <taxon>Eukaryota</taxon>
        <taxon>Fungi</taxon>
        <taxon>Dikarya</taxon>
        <taxon>Ascomycota</taxon>
        <taxon>Pezizomycotina</taxon>
        <taxon>Eurotiomycetes</taxon>
        <taxon>Eurotiomycetidae</taxon>
        <taxon>Onygenales</taxon>
        <taxon>Ajellomycetaceae</taxon>
        <taxon>Emergomyces</taxon>
    </lineage>
</organism>
<sequence>MKADAHIPVELLQGGEGAALRLPDINTTPSMMVNPSNMFIAESTRPASKSKASDDSRDIRELLLWMSDHNTIIEFGDFYETRKEKLLAGFQLFLMHHGGLRDVLEKVMFPADFQAIVESI</sequence>
<dbReference type="AlphaFoldDB" id="A0A1B7NUP1"/>
<evidence type="ECO:0000313" key="1">
    <source>
        <dbReference type="EMBL" id="OAX80496.1"/>
    </source>
</evidence>
<dbReference type="Proteomes" id="UP000091918">
    <property type="component" value="Unassembled WGS sequence"/>
</dbReference>